<protein>
    <submittedName>
        <fullName evidence="2">Histidine utilization repressor</fullName>
    </submittedName>
</protein>
<dbReference type="InParanoid" id="A0A218Z5J3"/>
<comment type="caution">
    <text evidence="2">The sequence shown here is derived from an EMBL/GenBank/DDBJ whole genome shotgun (WGS) entry which is preliminary data.</text>
</comment>
<dbReference type="AlphaFoldDB" id="A0A218Z5J3"/>
<evidence type="ECO:0000313" key="3">
    <source>
        <dbReference type="Proteomes" id="UP000242519"/>
    </source>
</evidence>
<reference evidence="2 3" key="1">
    <citation type="submission" date="2017-04" db="EMBL/GenBank/DDBJ databases">
        <title>Draft genome sequence of Marssonina coronaria NL1: causal agent of apple blotch.</title>
        <authorList>
            <person name="Cheng Q."/>
        </authorList>
    </citation>
    <scope>NUCLEOTIDE SEQUENCE [LARGE SCALE GENOMIC DNA]</scope>
    <source>
        <strain evidence="2 3">NL1</strain>
    </source>
</reference>
<evidence type="ECO:0000256" key="1">
    <source>
        <dbReference type="SAM" id="MobiDB-lite"/>
    </source>
</evidence>
<keyword evidence="3" id="KW-1185">Reference proteome</keyword>
<evidence type="ECO:0000313" key="2">
    <source>
        <dbReference type="EMBL" id="OWP03329.1"/>
    </source>
</evidence>
<feature type="compositionally biased region" description="Polar residues" evidence="1">
    <location>
        <begin position="77"/>
        <end position="86"/>
    </location>
</feature>
<dbReference type="Proteomes" id="UP000242519">
    <property type="component" value="Unassembled WGS sequence"/>
</dbReference>
<sequence>MAVEKLSGWFSAETPGLEVEARRSSASCLGLEPGAGTGALLARRDYQTGSLARFLEAGSRKPLSHLDEILLKARSADGSSHAQSIKGQRVVQPRVPESGASPNGRTERAVSCAVADSALG</sequence>
<name>A0A218Z5J3_9HELO</name>
<gene>
    <name evidence="2" type="ORF">B2J93_7347</name>
</gene>
<accession>A0A218Z5J3</accession>
<feature type="region of interest" description="Disordered" evidence="1">
    <location>
        <begin position="77"/>
        <end position="120"/>
    </location>
</feature>
<proteinExistence type="predicted"/>
<dbReference type="EMBL" id="MZNU01000176">
    <property type="protein sequence ID" value="OWP03329.1"/>
    <property type="molecule type" value="Genomic_DNA"/>
</dbReference>
<organism evidence="2 3">
    <name type="scientific">Diplocarpon coronariae</name>
    <dbReference type="NCBI Taxonomy" id="2795749"/>
    <lineage>
        <taxon>Eukaryota</taxon>
        <taxon>Fungi</taxon>
        <taxon>Dikarya</taxon>
        <taxon>Ascomycota</taxon>
        <taxon>Pezizomycotina</taxon>
        <taxon>Leotiomycetes</taxon>
        <taxon>Helotiales</taxon>
        <taxon>Drepanopezizaceae</taxon>
        <taxon>Diplocarpon</taxon>
    </lineage>
</organism>